<sequence>MLAEMPPVQNNHNETYPMVDGISAQLVPLKTENMTFPQTVFSFGVYNEKVLSSTADEYSTSGYGYSLGMQHHIRGIWSGGIDIRWSDWLANGNSKESNTSPLSIYSKIEGTPRLNFLLGNDLGNMFRPYFTGGIGYTIFFDERSLFAARAKTAFGQISATYGVGFRVTFPKSIALKFSYERWRGIQTTDYQAQIIRLELVFGDVDNI</sequence>
<accession>A0A4P2VG88</accession>
<dbReference type="AlphaFoldDB" id="A0A4P2VG88"/>
<name>A0A4P2VG88_FLUSA</name>
<dbReference type="InterPro" id="IPR011250">
    <property type="entry name" value="OMP/PagP_B-barrel"/>
</dbReference>
<organism evidence="1 2">
    <name type="scientific">Fluviispira sanaruensis</name>
    <dbReference type="NCBI Taxonomy" id="2493639"/>
    <lineage>
        <taxon>Bacteria</taxon>
        <taxon>Pseudomonadati</taxon>
        <taxon>Bdellovibrionota</taxon>
        <taxon>Oligoflexia</taxon>
        <taxon>Silvanigrellales</taxon>
        <taxon>Silvanigrellaceae</taxon>
        <taxon>Fluviispira</taxon>
    </lineage>
</organism>
<protein>
    <submittedName>
        <fullName evidence="1">Uncharacterized protein</fullName>
    </submittedName>
</protein>
<dbReference type="Proteomes" id="UP000291236">
    <property type="component" value="Chromosome"/>
</dbReference>
<gene>
    <name evidence="1" type="ORF">JCM31447_01530</name>
</gene>
<evidence type="ECO:0000313" key="2">
    <source>
        <dbReference type="Proteomes" id="UP000291236"/>
    </source>
</evidence>
<reference evidence="1 2" key="1">
    <citation type="submission" date="2018-12" db="EMBL/GenBank/DDBJ databases">
        <title>Rubrispira sanarue gen. nov., sp., nov., a member of the order Silvanigrellales, isolated from a brackish lake in Hamamatsu Japan.</title>
        <authorList>
            <person name="Maejima Y."/>
            <person name="Iino T."/>
            <person name="Muraguchi Y."/>
            <person name="Fukuda K."/>
            <person name="Nojiri H."/>
            <person name="Ohkuma M."/>
            <person name="Moriuchi R."/>
            <person name="Dohra H."/>
            <person name="Kimbara K."/>
            <person name="Shintani M."/>
        </authorList>
    </citation>
    <scope>NUCLEOTIDE SEQUENCE [LARGE SCALE GENOMIC DNA]</scope>
    <source>
        <strain evidence="1 2">RF1110005</strain>
    </source>
</reference>
<keyword evidence="2" id="KW-1185">Reference proteome</keyword>
<proteinExistence type="predicted"/>
<dbReference type="RefSeq" id="WP_130605568.1">
    <property type="nucleotide sequence ID" value="NZ_AP019368.1"/>
</dbReference>
<evidence type="ECO:0000313" key="1">
    <source>
        <dbReference type="EMBL" id="BBH51736.1"/>
    </source>
</evidence>
<dbReference type="OrthoDB" id="5293011at2"/>
<dbReference type="KEGG" id="sbf:JCM31447_01530"/>
<dbReference type="SUPFAM" id="SSF56925">
    <property type="entry name" value="OMPA-like"/>
    <property type="match status" value="1"/>
</dbReference>
<dbReference type="EMBL" id="AP019368">
    <property type="protein sequence ID" value="BBH51736.1"/>
    <property type="molecule type" value="Genomic_DNA"/>
</dbReference>
<dbReference type="Gene3D" id="2.40.160.20">
    <property type="match status" value="1"/>
</dbReference>